<accession>A0A0E9VK74</accession>
<name>A0A0E9VK74_ANGAN</name>
<sequence>MGYSLRILIVSLAGCAAVPGWMLSFSVQMDPTFISY</sequence>
<proteinExistence type="predicted"/>
<organism evidence="1">
    <name type="scientific">Anguilla anguilla</name>
    <name type="common">European freshwater eel</name>
    <name type="synonym">Muraena anguilla</name>
    <dbReference type="NCBI Taxonomy" id="7936"/>
    <lineage>
        <taxon>Eukaryota</taxon>
        <taxon>Metazoa</taxon>
        <taxon>Chordata</taxon>
        <taxon>Craniata</taxon>
        <taxon>Vertebrata</taxon>
        <taxon>Euteleostomi</taxon>
        <taxon>Actinopterygii</taxon>
        <taxon>Neopterygii</taxon>
        <taxon>Teleostei</taxon>
        <taxon>Anguilliformes</taxon>
        <taxon>Anguillidae</taxon>
        <taxon>Anguilla</taxon>
    </lineage>
</organism>
<evidence type="ECO:0000313" key="1">
    <source>
        <dbReference type="EMBL" id="JAH77800.1"/>
    </source>
</evidence>
<reference evidence="1" key="1">
    <citation type="submission" date="2014-11" db="EMBL/GenBank/DDBJ databases">
        <authorList>
            <person name="Amaro Gonzalez C."/>
        </authorList>
    </citation>
    <scope>NUCLEOTIDE SEQUENCE</scope>
</reference>
<dbReference type="AlphaFoldDB" id="A0A0E9VK74"/>
<reference evidence="1" key="2">
    <citation type="journal article" date="2015" name="Fish Shellfish Immunol.">
        <title>Early steps in the European eel (Anguilla anguilla)-Vibrio vulnificus interaction in the gills: Role of the RtxA13 toxin.</title>
        <authorList>
            <person name="Callol A."/>
            <person name="Pajuelo D."/>
            <person name="Ebbesson L."/>
            <person name="Teles M."/>
            <person name="MacKenzie S."/>
            <person name="Amaro C."/>
        </authorList>
    </citation>
    <scope>NUCLEOTIDE SEQUENCE</scope>
</reference>
<dbReference type="EMBL" id="GBXM01030777">
    <property type="protein sequence ID" value="JAH77800.1"/>
    <property type="molecule type" value="Transcribed_RNA"/>
</dbReference>
<protein>
    <submittedName>
        <fullName evidence="1">Uncharacterized protein</fullName>
    </submittedName>
</protein>